<dbReference type="Proteomes" id="UP001241377">
    <property type="component" value="Unassembled WGS sequence"/>
</dbReference>
<dbReference type="EMBL" id="JASBWR010000028">
    <property type="protein sequence ID" value="KAJ9106754.1"/>
    <property type="molecule type" value="Genomic_DNA"/>
</dbReference>
<proteinExistence type="predicted"/>
<sequence>MPSWSHSLSEEHRWTGRRLIGQDDGSDDGFDEDSRFLFRDKRKRNEHALWDVSLDDAEQNQDDEHDGDADIQEQCYTIPSSSSSPLNRESPASVTGGGIQKKRTLLTLEEMEDSDEYNGEWEDDGDDYPSEDKAFNTPRSSEGILSSERTEVERQQEDEYTQEGLINPLPERQEAVETLESGNFASRPSQEESIPHISTIDSGRMMESATAVPPDPSSREILACKRRNPRYLKYPGKPGQSDASALSLARLLRVSELLHSALVKDVAVTKRDIYYKDVNLFGKQNVVDALIDDIAASVGLKRMDFNVVASPKGLVASSGLKLVLRNDEANLISSIVGDHSSLSKSPESSVENSTVPVQPTIIPTNGEMVEIQSHSPPRWALVIEKEVCRRSLESSDLKADMLYPNTILLTQATFTTLCKSGILADDDLPAALLSVSFKGKGYPDLATLHFLRLLSDTFPACTIAVLVDADPHGLDILSVYRYGSKKMRFTAEAEGLALGAKAEWLGVKATEWSHLELFGMYRLGIDMDKLIPISEKDVQFVSRTSPMLKPFLLEELLVV</sequence>
<name>A0ACC2W6E6_9TREE</name>
<reference evidence="1" key="1">
    <citation type="submission" date="2023-04" db="EMBL/GenBank/DDBJ databases">
        <title>Draft Genome sequencing of Naganishia species isolated from polar environments using Oxford Nanopore Technology.</title>
        <authorList>
            <person name="Leo P."/>
            <person name="Venkateswaran K."/>
        </authorList>
    </citation>
    <scope>NUCLEOTIDE SEQUENCE</scope>
    <source>
        <strain evidence="1">MNA-CCFEE 5261</strain>
    </source>
</reference>
<evidence type="ECO:0000313" key="1">
    <source>
        <dbReference type="EMBL" id="KAJ9106754.1"/>
    </source>
</evidence>
<accession>A0ACC2W6E6</accession>
<organism evidence="1 2">
    <name type="scientific">Naganishia cerealis</name>
    <dbReference type="NCBI Taxonomy" id="610337"/>
    <lineage>
        <taxon>Eukaryota</taxon>
        <taxon>Fungi</taxon>
        <taxon>Dikarya</taxon>
        <taxon>Basidiomycota</taxon>
        <taxon>Agaricomycotina</taxon>
        <taxon>Tremellomycetes</taxon>
        <taxon>Filobasidiales</taxon>
        <taxon>Filobasidiaceae</taxon>
        <taxon>Naganishia</taxon>
    </lineage>
</organism>
<comment type="caution">
    <text evidence="1">The sequence shown here is derived from an EMBL/GenBank/DDBJ whole genome shotgun (WGS) entry which is preliminary data.</text>
</comment>
<gene>
    <name evidence="1" type="ORF">QFC19_003066</name>
</gene>
<keyword evidence="2" id="KW-1185">Reference proteome</keyword>
<evidence type="ECO:0000313" key="2">
    <source>
        <dbReference type="Proteomes" id="UP001241377"/>
    </source>
</evidence>
<protein>
    <submittedName>
        <fullName evidence="1">Uncharacterized protein</fullName>
    </submittedName>
</protein>